<reference evidence="4 5" key="1">
    <citation type="submission" date="2018-06" db="EMBL/GenBank/DDBJ databases">
        <authorList>
            <consortium name="Pathogen Informatics"/>
            <person name="Doyle S."/>
        </authorList>
    </citation>
    <scope>NUCLEOTIDE SEQUENCE [LARGE SCALE GENOMIC DNA]</scope>
    <source>
        <strain evidence="4 5">NCTC13163</strain>
    </source>
</reference>
<evidence type="ECO:0000313" key="4">
    <source>
        <dbReference type="EMBL" id="STO07304.1"/>
    </source>
</evidence>
<organism evidence="4 5">
    <name type="scientific">Exiguobacterium aurantiacum</name>
    <dbReference type="NCBI Taxonomy" id="33987"/>
    <lineage>
        <taxon>Bacteria</taxon>
        <taxon>Bacillati</taxon>
        <taxon>Bacillota</taxon>
        <taxon>Bacilli</taxon>
        <taxon>Bacillales</taxon>
        <taxon>Bacillales Family XII. Incertae Sedis</taxon>
        <taxon>Exiguobacterium</taxon>
    </lineage>
</organism>
<dbReference type="PANTHER" id="PTHR33121">
    <property type="entry name" value="CYCLIC DI-GMP PHOSPHODIESTERASE PDEF"/>
    <property type="match status" value="1"/>
</dbReference>
<dbReference type="InterPro" id="IPR043128">
    <property type="entry name" value="Rev_trsase/Diguanyl_cyclase"/>
</dbReference>
<feature type="transmembrane region" description="Helical" evidence="1">
    <location>
        <begin position="282"/>
        <end position="302"/>
    </location>
</feature>
<dbReference type="EMBL" id="UGGP01000001">
    <property type="protein sequence ID" value="STO07304.1"/>
    <property type="molecule type" value="Genomic_DNA"/>
</dbReference>
<dbReference type="SUPFAM" id="SSF141868">
    <property type="entry name" value="EAL domain-like"/>
    <property type="match status" value="1"/>
</dbReference>
<dbReference type="OrthoDB" id="2324331at2"/>
<dbReference type="SUPFAM" id="SSF55073">
    <property type="entry name" value="Nucleotide cyclase"/>
    <property type="match status" value="1"/>
</dbReference>
<dbReference type="InterPro" id="IPR001633">
    <property type="entry name" value="EAL_dom"/>
</dbReference>
<dbReference type="Proteomes" id="UP000254060">
    <property type="component" value="Unassembled WGS sequence"/>
</dbReference>
<keyword evidence="1" id="KW-1133">Transmembrane helix</keyword>
<protein>
    <submittedName>
        <fullName evidence="4">Oxygen sensor protein DosP</fullName>
        <ecNumber evidence="4">3.1.4.52</ecNumber>
    </submittedName>
</protein>
<dbReference type="Gene3D" id="3.30.450.20">
    <property type="entry name" value="PAS domain"/>
    <property type="match status" value="1"/>
</dbReference>
<accession>A0A377FRW4</accession>
<evidence type="ECO:0000256" key="1">
    <source>
        <dbReference type="SAM" id="Phobius"/>
    </source>
</evidence>
<keyword evidence="4" id="KW-0378">Hydrolase</keyword>
<keyword evidence="1" id="KW-0472">Membrane</keyword>
<dbReference type="GO" id="GO:0071111">
    <property type="term" value="F:cyclic-guanylate-specific phosphodiesterase activity"/>
    <property type="evidence" value="ECO:0007669"/>
    <property type="project" value="UniProtKB-EC"/>
</dbReference>
<dbReference type="PANTHER" id="PTHR33121:SF79">
    <property type="entry name" value="CYCLIC DI-GMP PHOSPHODIESTERASE PDED-RELATED"/>
    <property type="match status" value="1"/>
</dbReference>
<gene>
    <name evidence="4" type="primary">dosP_1</name>
    <name evidence="4" type="ORF">NCTC13163_00649</name>
</gene>
<evidence type="ECO:0000259" key="2">
    <source>
        <dbReference type="SMART" id="SM00052"/>
    </source>
</evidence>
<evidence type="ECO:0000313" key="5">
    <source>
        <dbReference type="Proteomes" id="UP000254060"/>
    </source>
</evidence>
<proteinExistence type="predicted"/>
<feature type="transmembrane region" description="Helical" evidence="1">
    <location>
        <begin position="14"/>
        <end position="37"/>
    </location>
</feature>
<feature type="domain" description="EAL" evidence="2">
    <location>
        <begin position="650"/>
        <end position="893"/>
    </location>
</feature>
<dbReference type="InterPro" id="IPR000160">
    <property type="entry name" value="GGDEF_dom"/>
</dbReference>
<dbReference type="EC" id="3.1.4.52" evidence="4"/>
<dbReference type="InterPro" id="IPR035919">
    <property type="entry name" value="EAL_sf"/>
</dbReference>
<dbReference type="InterPro" id="IPR050706">
    <property type="entry name" value="Cyclic-di-GMP_PDE-like"/>
</dbReference>
<dbReference type="Pfam" id="PF00563">
    <property type="entry name" value="EAL"/>
    <property type="match status" value="1"/>
</dbReference>
<dbReference type="Pfam" id="PF00990">
    <property type="entry name" value="GGDEF"/>
    <property type="match status" value="1"/>
</dbReference>
<dbReference type="Gene3D" id="3.30.70.270">
    <property type="match status" value="1"/>
</dbReference>
<keyword evidence="1" id="KW-0812">Transmembrane</keyword>
<dbReference type="SMART" id="SM00267">
    <property type="entry name" value="GGDEF"/>
    <property type="match status" value="1"/>
</dbReference>
<dbReference type="RefSeq" id="WP_051638876.1">
    <property type="nucleotide sequence ID" value="NZ_UGGP01000001.1"/>
</dbReference>
<feature type="domain" description="GGDEF" evidence="3">
    <location>
        <begin position="478"/>
        <end position="640"/>
    </location>
</feature>
<dbReference type="Gene3D" id="3.20.20.450">
    <property type="entry name" value="EAL domain"/>
    <property type="match status" value="1"/>
</dbReference>
<dbReference type="AlphaFoldDB" id="A0A377FRW4"/>
<evidence type="ECO:0000259" key="3">
    <source>
        <dbReference type="SMART" id="SM00267"/>
    </source>
</evidence>
<dbReference type="SMART" id="SM00052">
    <property type="entry name" value="EAL"/>
    <property type="match status" value="1"/>
</dbReference>
<dbReference type="InterPro" id="IPR029787">
    <property type="entry name" value="Nucleotide_cyclase"/>
</dbReference>
<dbReference type="STRING" id="1397694.GCA_000702585_01164"/>
<dbReference type="CDD" id="cd01948">
    <property type="entry name" value="EAL"/>
    <property type="match status" value="1"/>
</dbReference>
<sequence length="908" mass="105121">MSRSPFSDIPFRTVLTTLFILSFIAVALLTFWSGYYWKQKAETSRQAITNMTYAKDVSGVESHLILYYVARQYELERAETFTLVSDQYRDQALEYNEALIDDARVGLSARERDAVLSFSDNIERATSGVGTDWFRLVPFDLLKSLDRRWIYDGLRQTNQDSSLYEATDALLRLQMAYTRNIDRVFVLEPNPELIAEFETSLLPEQALLQNLVIERPILAETIDDRIDQLFTALGQLTNADVPYEARYVSAVIFYDQTQRMLDAISDKALTALERERRQEQTYYVLTLLVGMMTLALLAYSFVRYRHRYGFDLVHLKERVLAIDPMLDPPTQSFPERHDFAPVEQELKRIARDMSHTVHHLEAKSFELAEVHERWASLFTETGLAIALINDKSEIIERNDVFERLIGERNLYEFNQLLTSTGRRLWEDGLTHVKREQRPSEFILFFDEVPRRYMSVKLLPLEVANQHHYYLILEDVTERISREQEVDRLVRYDESTGLLNAYGFAQAFKKRGLGAANGVFVVFKVNDYQHVSDWYGTEYAEAALKRLIDKLAKRLKKYATSQLGRYRDNTLLLFIQDVDEGDKDELEDLFPRDWDERTRRQVLDSQCGMAVVRMQPYDEALKRAMNALQLATEHRTRIVWYDDEVLREVERLALIERALPEAIGARQIRIAYHPQIELKTGAIVGAEALARWDSPAHGTIAPAEFIRIAEKSDQILWLSLSVLKQVIEQLIVWHDSPLSALTVSYNLSPRCLDETIVDVLIETAAEHPWMTDRLIIELTESSDLLDYPTDLSQLEALARIGYRLSIDDFGTGYASFEAIWHLPVHEVKIDRMYVSGKAKDSLSFLRAVARFTREQRLVLVAEGIETKLELKRMIEEGIEIGQGYYFTEPLDAETFSAWAEARMKKDETS</sequence>
<name>A0A377FRW4_9BACL</name>